<sequence length="453" mass="52166">MSNRRYIMPLSEVKNHLHRRVNLLGVVVEFSIPRRTEGTDYCTILKIVDQSQQSPELCVNVFTEHKHELPHIRSHRDFILLSLVRIEPYEQEVCAVFNKHFSSFALFDGRLSHGFSPYQTFPTFCLLDYDKGFITRLRDWCVTFQFDAGLSRYVLSLKDMKAREYIDLVCKVLSVYEVSCDKWMLFVWDGTDAPPLSLNGKLEDEETKALPLQIGEPLPGNILCKFPCVGTVLRVTADKAYEKLGHHFQSTGKWVRIRNLFCENEYGLWKGSLTRRTKVRLLSEDDNSVVDCQRNCAERMAQHGRVPLLSCHISNFLTVTDYEHVKFMTLMDLLTLEQAEGKFKCVVRLVAVYPSQIKDFRSPGGQYRIRMTIEDPTARIHALLCGEAAEMFFGGYPDFDILATKMNKMLGMPQCEDLPTNPPWTQCCIGFHSLNRADVLGSRHFHICNTRLV</sequence>
<proteinExistence type="inferred from homology"/>
<evidence type="ECO:0000256" key="7">
    <source>
        <dbReference type="ARBA" id="ARBA00023125"/>
    </source>
</evidence>
<comment type="similarity">
    <text evidence="3">Belongs to the telombin family.</text>
</comment>
<dbReference type="Pfam" id="PF25507">
    <property type="entry name" value="OB_POT1A"/>
    <property type="match status" value="1"/>
</dbReference>
<dbReference type="GO" id="GO:0000783">
    <property type="term" value="C:nuclear telomere cap complex"/>
    <property type="evidence" value="ECO:0007669"/>
    <property type="project" value="TreeGrafter"/>
</dbReference>
<dbReference type="SMART" id="SM00976">
    <property type="entry name" value="Telo_bind"/>
    <property type="match status" value="1"/>
</dbReference>
<evidence type="ECO:0000256" key="2">
    <source>
        <dbReference type="ARBA" id="ARBA00004574"/>
    </source>
</evidence>
<keyword evidence="5" id="KW-0158">Chromosome</keyword>
<evidence type="ECO:0000259" key="9">
    <source>
        <dbReference type="SMART" id="SM00976"/>
    </source>
</evidence>
<dbReference type="Gene3D" id="2.40.50.140">
    <property type="entry name" value="Nucleic acid-binding proteins"/>
    <property type="match status" value="2"/>
</dbReference>
<dbReference type="InterPro" id="IPR028389">
    <property type="entry name" value="POT1"/>
</dbReference>
<feature type="domain" description="Telomeric single stranded DNA binding POT1/Cdc13" evidence="9">
    <location>
        <begin position="7"/>
        <end position="142"/>
    </location>
</feature>
<dbReference type="PANTHER" id="PTHR14513:SF4">
    <property type="entry name" value="PROTECTION OF TELOMERES PROTEIN 1"/>
    <property type="match status" value="1"/>
</dbReference>
<dbReference type="GO" id="GO:0032210">
    <property type="term" value="P:regulation of telomere maintenance via telomerase"/>
    <property type="evidence" value="ECO:0007669"/>
    <property type="project" value="TreeGrafter"/>
</dbReference>
<keyword evidence="7" id="KW-0238">DNA-binding</keyword>
<organism evidence="10">
    <name type="scientific">Davidia involucrata</name>
    <name type="common">Dove tree</name>
    <dbReference type="NCBI Taxonomy" id="16924"/>
    <lineage>
        <taxon>Eukaryota</taxon>
        <taxon>Viridiplantae</taxon>
        <taxon>Streptophyta</taxon>
        <taxon>Embryophyta</taxon>
        <taxon>Tracheophyta</taxon>
        <taxon>Spermatophyta</taxon>
        <taxon>Magnoliopsida</taxon>
        <taxon>eudicotyledons</taxon>
        <taxon>Gunneridae</taxon>
        <taxon>Pentapetalae</taxon>
        <taxon>asterids</taxon>
        <taxon>Cornales</taxon>
        <taxon>Nyssaceae</taxon>
        <taxon>Davidia</taxon>
    </lineage>
</organism>
<protein>
    <recommendedName>
        <fullName evidence="4">Protection of telomeres protein 1</fullName>
    </recommendedName>
</protein>
<gene>
    <name evidence="10" type="ORF">Din_007141</name>
</gene>
<dbReference type="GO" id="GO:0098505">
    <property type="term" value="F:G-rich strand telomeric DNA binding"/>
    <property type="evidence" value="ECO:0007669"/>
    <property type="project" value="TreeGrafter"/>
</dbReference>
<reference evidence="10" key="1">
    <citation type="submission" date="2019-08" db="EMBL/GenBank/DDBJ databases">
        <title>Reference gene set and small RNA set construction with multiple tissues from Davidia involucrata Baill.</title>
        <authorList>
            <person name="Yang H."/>
            <person name="Zhou C."/>
            <person name="Li G."/>
            <person name="Wang J."/>
            <person name="Gao P."/>
            <person name="Wang M."/>
            <person name="Wang R."/>
            <person name="Zhao Y."/>
        </authorList>
    </citation>
    <scope>NUCLEOTIDE SEQUENCE</scope>
    <source>
        <tissue evidence="10">Mixed with DoveR01_LX</tissue>
    </source>
</reference>
<keyword evidence="6" id="KW-0779">Telomere</keyword>
<dbReference type="InterPro" id="IPR012340">
    <property type="entry name" value="NA-bd_OB-fold"/>
</dbReference>
<accession>A0A5B6Z0K1</accession>
<dbReference type="SUPFAM" id="SSF50249">
    <property type="entry name" value="Nucleic acid-binding proteins"/>
    <property type="match status" value="2"/>
</dbReference>
<dbReference type="InterPro" id="IPR057620">
    <property type="entry name" value="POT1A/B-like_OB"/>
</dbReference>
<evidence type="ECO:0000313" key="10">
    <source>
        <dbReference type="EMBL" id="MPA37700.1"/>
    </source>
</evidence>
<dbReference type="AlphaFoldDB" id="A0A5B6Z0K1"/>
<evidence type="ECO:0000256" key="4">
    <source>
        <dbReference type="ARBA" id="ARBA00015253"/>
    </source>
</evidence>
<dbReference type="InterPro" id="IPR032042">
    <property type="entry name" value="POT1PC"/>
</dbReference>
<evidence type="ECO:0000256" key="6">
    <source>
        <dbReference type="ARBA" id="ARBA00022895"/>
    </source>
</evidence>
<evidence type="ECO:0000256" key="3">
    <source>
        <dbReference type="ARBA" id="ARBA00008442"/>
    </source>
</evidence>
<dbReference type="InterPro" id="IPR011564">
    <property type="entry name" value="Telomer_end-bd_POT1/Cdc13"/>
</dbReference>
<dbReference type="Pfam" id="PF16686">
    <property type="entry name" value="POT1PC"/>
    <property type="match status" value="1"/>
</dbReference>
<dbReference type="GO" id="GO:0016233">
    <property type="term" value="P:telomere capping"/>
    <property type="evidence" value="ECO:0007669"/>
    <property type="project" value="TreeGrafter"/>
</dbReference>
<dbReference type="EMBL" id="GHES01007141">
    <property type="protein sequence ID" value="MPA37700.1"/>
    <property type="molecule type" value="Transcribed_RNA"/>
</dbReference>
<evidence type="ECO:0000256" key="1">
    <source>
        <dbReference type="ARBA" id="ARBA00004123"/>
    </source>
</evidence>
<dbReference type="CDD" id="cd04497">
    <property type="entry name" value="hPOT1_OB1_like"/>
    <property type="match status" value="1"/>
</dbReference>
<dbReference type="Pfam" id="PF02765">
    <property type="entry name" value="POT1"/>
    <property type="match status" value="1"/>
</dbReference>
<evidence type="ECO:0000256" key="5">
    <source>
        <dbReference type="ARBA" id="ARBA00022454"/>
    </source>
</evidence>
<name>A0A5B6Z0K1_DAVIN</name>
<evidence type="ECO:0000256" key="8">
    <source>
        <dbReference type="ARBA" id="ARBA00023242"/>
    </source>
</evidence>
<dbReference type="PANTHER" id="PTHR14513">
    <property type="entry name" value="PROTECTION OF TELOMERES 1"/>
    <property type="match status" value="1"/>
</dbReference>
<dbReference type="GO" id="GO:0010521">
    <property type="term" value="F:telomerase inhibitor activity"/>
    <property type="evidence" value="ECO:0007669"/>
    <property type="project" value="TreeGrafter"/>
</dbReference>
<keyword evidence="8" id="KW-0539">Nucleus</keyword>
<comment type="subcellular location">
    <subcellularLocation>
        <location evidence="2">Chromosome</location>
        <location evidence="2">Telomere</location>
    </subcellularLocation>
    <subcellularLocation>
        <location evidence="1">Nucleus</location>
    </subcellularLocation>
</comment>